<keyword evidence="5 8" id="KW-1133">Transmembrane helix</keyword>
<comment type="subcellular location">
    <subcellularLocation>
        <location evidence="1">Cell membrane</location>
        <topology evidence="1">Multi-pass membrane protein</topology>
    </subcellularLocation>
</comment>
<evidence type="ECO:0000313" key="10">
    <source>
        <dbReference type="EMBL" id="GGZ53028.1"/>
    </source>
</evidence>
<feature type="transmembrane region" description="Helical" evidence="8">
    <location>
        <begin position="29"/>
        <end position="48"/>
    </location>
</feature>
<feature type="transmembrane region" description="Helical" evidence="8">
    <location>
        <begin position="347"/>
        <end position="371"/>
    </location>
</feature>
<feature type="transmembrane region" description="Helical" evidence="8">
    <location>
        <begin position="99"/>
        <end position="131"/>
    </location>
</feature>
<feature type="transmembrane region" description="Helical" evidence="8">
    <location>
        <begin position="237"/>
        <end position="270"/>
    </location>
</feature>
<evidence type="ECO:0000256" key="3">
    <source>
        <dbReference type="ARBA" id="ARBA00022449"/>
    </source>
</evidence>
<dbReference type="Pfam" id="PF00999">
    <property type="entry name" value="Na_H_Exchanger"/>
    <property type="match status" value="1"/>
</dbReference>
<evidence type="ECO:0000256" key="6">
    <source>
        <dbReference type="ARBA" id="ARBA00023065"/>
    </source>
</evidence>
<name>A0ABQ3BP32_9GAMM</name>
<evidence type="ECO:0000313" key="11">
    <source>
        <dbReference type="Proteomes" id="UP000643403"/>
    </source>
</evidence>
<evidence type="ECO:0000256" key="1">
    <source>
        <dbReference type="ARBA" id="ARBA00004651"/>
    </source>
</evidence>
<sequence>MENYKFVLLVAGIALLGAAWLPHLLKRRALSFPVVYVALGALLYLLPLPLPEIRPAEDRAAIEKLTELTVLVALLGAGIRIDTRFGWRRWHVTWRLLGLAMPLTIIGGALLGYGVLGYSAAAAVLFGAVLAPTDPVLASDLQVGAPGEGGEDPVRFSLTSEAGLNDALAFPFVWLAIAVAAASGMRGVDWMGWLTLDVLWRLGGGLAVGWGLGYALMHVVFRVERADSLSRSGDGLTALAIILIVYGVAELLHTYGFLAVFVAALVIRHYERDHDYQGTLNLFAEQCERLLIALLLIGFGGALVTGVLAPLRWRDIGAALAIVLVLRPIGTWLCLAGSPLVERDRWAVAIFGVRGIGSFYYLAFAAGHAHFAEAGSLWAVVSLVVLLSVLLHGFTAKPVMDRLDRWRARFARPRSRPVSTDA</sequence>
<evidence type="ECO:0000256" key="5">
    <source>
        <dbReference type="ARBA" id="ARBA00022989"/>
    </source>
</evidence>
<organism evidence="10 11">
    <name type="scientific">Cognatilysobacter xinjiangensis</name>
    <dbReference type="NCBI Taxonomy" id="546892"/>
    <lineage>
        <taxon>Bacteria</taxon>
        <taxon>Pseudomonadati</taxon>
        <taxon>Pseudomonadota</taxon>
        <taxon>Gammaproteobacteria</taxon>
        <taxon>Lysobacterales</taxon>
        <taxon>Lysobacteraceae</taxon>
        <taxon>Cognatilysobacter</taxon>
    </lineage>
</organism>
<evidence type="ECO:0000256" key="4">
    <source>
        <dbReference type="ARBA" id="ARBA00022692"/>
    </source>
</evidence>
<feature type="transmembrane region" description="Helical" evidence="8">
    <location>
        <begin position="377"/>
        <end position="396"/>
    </location>
</feature>
<accession>A0ABQ3BP32</accession>
<keyword evidence="11" id="KW-1185">Reference proteome</keyword>
<comment type="caution">
    <text evidence="10">The sequence shown here is derived from an EMBL/GenBank/DDBJ whole genome shotgun (WGS) entry which is preliminary data.</text>
</comment>
<keyword evidence="7 8" id="KW-0472">Membrane</keyword>
<evidence type="ECO:0000256" key="7">
    <source>
        <dbReference type="ARBA" id="ARBA00023136"/>
    </source>
</evidence>
<feature type="domain" description="Cation/H+ exchanger transmembrane" evidence="9">
    <location>
        <begin position="14"/>
        <end position="400"/>
    </location>
</feature>
<keyword evidence="2" id="KW-0813">Transport</keyword>
<feature type="transmembrane region" description="Helical" evidence="8">
    <location>
        <begin position="198"/>
        <end position="217"/>
    </location>
</feature>
<dbReference type="EMBL" id="BMXY01000001">
    <property type="protein sequence ID" value="GGZ53028.1"/>
    <property type="molecule type" value="Genomic_DNA"/>
</dbReference>
<gene>
    <name evidence="10" type="ORF">GCM10008101_02710</name>
</gene>
<keyword evidence="3" id="KW-0050">Antiport</keyword>
<feature type="transmembrane region" description="Helical" evidence="8">
    <location>
        <begin position="316"/>
        <end position="335"/>
    </location>
</feature>
<evidence type="ECO:0000256" key="2">
    <source>
        <dbReference type="ARBA" id="ARBA00022448"/>
    </source>
</evidence>
<keyword evidence="6" id="KW-0406">Ion transport</keyword>
<reference evidence="11" key="1">
    <citation type="journal article" date="2019" name="Int. J. Syst. Evol. Microbiol.">
        <title>The Global Catalogue of Microorganisms (GCM) 10K type strain sequencing project: providing services to taxonomists for standard genome sequencing and annotation.</title>
        <authorList>
            <consortium name="The Broad Institute Genomics Platform"/>
            <consortium name="The Broad Institute Genome Sequencing Center for Infectious Disease"/>
            <person name="Wu L."/>
            <person name="Ma J."/>
        </authorList>
    </citation>
    <scope>NUCLEOTIDE SEQUENCE [LARGE SCALE GENOMIC DNA]</scope>
    <source>
        <strain evidence="11">KCTC 22558</strain>
    </source>
</reference>
<dbReference type="InterPro" id="IPR006153">
    <property type="entry name" value="Cation/H_exchanger_TM"/>
</dbReference>
<evidence type="ECO:0000256" key="8">
    <source>
        <dbReference type="SAM" id="Phobius"/>
    </source>
</evidence>
<feature type="transmembrane region" description="Helical" evidence="8">
    <location>
        <begin position="167"/>
        <end position="186"/>
    </location>
</feature>
<feature type="transmembrane region" description="Helical" evidence="8">
    <location>
        <begin position="6"/>
        <end position="22"/>
    </location>
</feature>
<dbReference type="PANTHER" id="PTHR32507">
    <property type="entry name" value="NA(+)/H(+) ANTIPORTER 1"/>
    <property type="match status" value="1"/>
</dbReference>
<keyword evidence="4 8" id="KW-0812">Transmembrane</keyword>
<dbReference type="PANTHER" id="PTHR32507:SF8">
    <property type="entry name" value="CNH1P"/>
    <property type="match status" value="1"/>
</dbReference>
<proteinExistence type="predicted"/>
<protein>
    <submittedName>
        <fullName evidence="10">Cation transporter</fullName>
    </submittedName>
</protein>
<evidence type="ECO:0000259" key="9">
    <source>
        <dbReference type="Pfam" id="PF00999"/>
    </source>
</evidence>
<feature type="transmembrane region" description="Helical" evidence="8">
    <location>
        <begin position="290"/>
        <end position="310"/>
    </location>
</feature>
<dbReference type="Proteomes" id="UP000643403">
    <property type="component" value="Unassembled WGS sequence"/>
</dbReference>